<evidence type="ECO:0000313" key="11">
    <source>
        <dbReference type="EMBL" id="KAH8041206.1"/>
    </source>
</evidence>
<evidence type="ECO:0000256" key="4">
    <source>
        <dbReference type="ARBA" id="ARBA00023015"/>
    </source>
</evidence>
<evidence type="ECO:0000256" key="8">
    <source>
        <dbReference type="RuleBase" id="RU364141"/>
    </source>
</evidence>
<dbReference type="GO" id="GO:0003712">
    <property type="term" value="F:transcription coregulator activity"/>
    <property type="evidence" value="ECO:0007669"/>
    <property type="project" value="InterPro"/>
</dbReference>
<evidence type="ECO:0000256" key="7">
    <source>
        <dbReference type="ARBA" id="ARBA00031257"/>
    </source>
</evidence>
<comment type="function">
    <text evidence="8">Component of the Mediator complex, a coactivator involved in the regulated transcription of nearly all RNA polymerase II-dependent genes. Mediator functions as a bridge to convey information from gene-specific regulatory proteins to the basal RNA polymerase II transcription machinery. Mediator is recruited to promoters by direct interactions with regulatory proteins and serves as a scaffold for the assembly of a functional preinitiation complex with RNA polymerase II and the general transcription factors.</text>
</comment>
<dbReference type="AlphaFoldDB" id="A0A9J6F325"/>
<dbReference type="GO" id="GO:0070847">
    <property type="term" value="C:core mediator complex"/>
    <property type="evidence" value="ECO:0007669"/>
    <property type="project" value="TreeGrafter"/>
</dbReference>
<dbReference type="Proteomes" id="UP000821866">
    <property type="component" value="Chromosome 1"/>
</dbReference>
<comment type="caution">
    <text evidence="11">The sequence shown here is derived from an EMBL/GenBank/DDBJ whole genome shotgun (WGS) entry which is preliminary data.</text>
</comment>
<keyword evidence="8" id="KW-0010">Activator</keyword>
<keyword evidence="12" id="KW-1185">Reference proteome</keyword>
<evidence type="ECO:0000256" key="3">
    <source>
        <dbReference type="ARBA" id="ARBA00020629"/>
    </source>
</evidence>
<dbReference type="EMBL" id="JABSTU010000001">
    <property type="protein sequence ID" value="KAH8041206.1"/>
    <property type="molecule type" value="Genomic_DNA"/>
</dbReference>
<dbReference type="VEuPathDB" id="VectorBase:LOC119159602"/>
<organism evidence="11 12">
    <name type="scientific">Rhipicephalus microplus</name>
    <name type="common">Cattle tick</name>
    <name type="synonym">Boophilus microplus</name>
    <dbReference type="NCBI Taxonomy" id="6941"/>
    <lineage>
        <taxon>Eukaryota</taxon>
        <taxon>Metazoa</taxon>
        <taxon>Ecdysozoa</taxon>
        <taxon>Arthropoda</taxon>
        <taxon>Chelicerata</taxon>
        <taxon>Arachnida</taxon>
        <taxon>Acari</taxon>
        <taxon>Parasitiformes</taxon>
        <taxon>Ixodida</taxon>
        <taxon>Ixodoidea</taxon>
        <taxon>Ixodidae</taxon>
        <taxon>Rhipicephalinae</taxon>
        <taxon>Rhipicephalus</taxon>
        <taxon>Boophilus</taxon>
    </lineage>
</organism>
<feature type="region of interest" description="Disordered" evidence="10">
    <location>
        <begin position="105"/>
        <end position="145"/>
    </location>
</feature>
<proteinExistence type="inferred from homology"/>
<sequence>MAAPQSTREQLLRLVDDIEIIAKELFENIIAPKNQRLSAAEHGQLAELLVAKDEELKQTLVIAAGQAEVQKTINSLQEEVEKQDHDIHLLQWQLKEAEHLLIGGDIKPPISSNHNSVGMDAKSKENEDVEVMSTDSSSSSSSDSQ</sequence>
<name>A0A9J6F325_RHIMP</name>
<evidence type="ECO:0000256" key="10">
    <source>
        <dbReference type="SAM" id="MobiDB-lite"/>
    </source>
</evidence>
<dbReference type="GO" id="GO:0006357">
    <property type="term" value="P:regulation of transcription by RNA polymerase II"/>
    <property type="evidence" value="ECO:0007669"/>
    <property type="project" value="InterPro"/>
</dbReference>
<accession>A0A9J6F325</accession>
<keyword evidence="6 8" id="KW-0539">Nucleus</keyword>
<feature type="coiled-coil region" evidence="9">
    <location>
        <begin position="66"/>
        <end position="93"/>
    </location>
</feature>
<dbReference type="PANTHER" id="PTHR13208:SF2">
    <property type="entry name" value="MEDIATOR OF RNA POLYMERASE II TRANSCRIPTION SUBUNIT 4"/>
    <property type="match status" value="1"/>
</dbReference>
<evidence type="ECO:0000256" key="9">
    <source>
        <dbReference type="SAM" id="Coils"/>
    </source>
</evidence>
<comment type="similarity">
    <text evidence="2 8">Belongs to the Mediator complex subunit 4 family.</text>
</comment>
<reference evidence="11" key="2">
    <citation type="submission" date="2021-09" db="EMBL/GenBank/DDBJ databases">
        <authorList>
            <person name="Jia N."/>
            <person name="Wang J."/>
            <person name="Shi W."/>
            <person name="Du L."/>
            <person name="Sun Y."/>
            <person name="Zhan W."/>
            <person name="Jiang J."/>
            <person name="Wang Q."/>
            <person name="Zhang B."/>
            <person name="Ji P."/>
            <person name="Sakyi L.B."/>
            <person name="Cui X."/>
            <person name="Yuan T."/>
            <person name="Jiang B."/>
            <person name="Yang W."/>
            <person name="Lam T.T.-Y."/>
            <person name="Chang Q."/>
            <person name="Ding S."/>
            <person name="Wang X."/>
            <person name="Zhu J."/>
            <person name="Ruan X."/>
            <person name="Zhao L."/>
            <person name="Wei J."/>
            <person name="Que T."/>
            <person name="Du C."/>
            <person name="Cheng J."/>
            <person name="Dai P."/>
            <person name="Han X."/>
            <person name="Huang E."/>
            <person name="Gao Y."/>
            <person name="Liu J."/>
            <person name="Shao H."/>
            <person name="Ye R."/>
            <person name="Li L."/>
            <person name="Wei W."/>
            <person name="Wang X."/>
            <person name="Wang C."/>
            <person name="Huo Q."/>
            <person name="Li W."/>
            <person name="Guo W."/>
            <person name="Chen H."/>
            <person name="Chen S."/>
            <person name="Zhou L."/>
            <person name="Zhou L."/>
            <person name="Ni X."/>
            <person name="Tian J."/>
            <person name="Zhou Y."/>
            <person name="Sheng Y."/>
            <person name="Liu T."/>
            <person name="Pan Y."/>
            <person name="Xia L."/>
            <person name="Li J."/>
            <person name="Zhao F."/>
            <person name="Cao W."/>
        </authorList>
    </citation>
    <scope>NUCLEOTIDE SEQUENCE</scope>
    <source>
        <strain evidence="11">Rmic-2018</strain>
        <tissue evidence="11">Larvae</tissue>
    </source>
</reference>
<reference evidence="11" key="1">
    <citation type="journal article" date="2020" name="Cell">
        <title>Large-Scale Comparative Analyses of Tick Genomes Elucidate Their Genetic Diversity and Vector Capacities.</title>
        <authorList>
            <consortium name="Tick Genome and Microbiome Consortium (TIGMIC)"/>
            <person name="Jia N."/>
            <person name="Wang J."/>
            <person name="Shi W."/>
            <person name="Du L."/>
            <person name="Sun Y."/>
            <person name="Zhan W."/>
            <person name="Jiang J.F."/>
            <person name="Wang Q."/>
            <person name="Zhang B."/>
            <person name="Ji P."/>
            <person name="Bell-Sakyi L."/>
            <person name="Cui X.M."/>
            <person name="Yuan T.T."/>
            <person name="Jiang B.G."/>
            <person name="Yang W.F."/>
            <person name="Lam T.T."/>
            <person name="Chang Q.C."/>
            <person name="Ding S.J."/>
            <person name="Wang X.J."/>
            <person name="Zhu J.G."/>
            <person name="Ruan X.D."/>
            <person name="Zhao L."/>
            <person name="Wei J.T."/>
            <person name="Ye R.Z."/>
            <person name="Que T.C."/>
            <person name="Du C.H."/>
            <person name="Zhou Y.H."/>
            <person name="Cheng J.X."/>
            <person name="Dai P.F."/>
            <person name="Guo W.B."/>
            <person name="Han X.H."/>
            <person name="Huang E.J."/>
            <person name="Li L.F."/>
            <person name="Wei W."/>
            <person name="Gao Y.C."/>
            <person name="Liu J.Z."/>
            <person name="Shao H.Z."/>
            <person name="Wang X."/>
            <person name="Wang C.C."/>
            <person name="Yang T.C."/>
            <person name="Huo Q.B."/>
            <person name="Li W."/>
            <person name="Chen H.Y."/>
            <person name="Chen S.E."/>
            <person name="Zhou L.G."/>
            <person name="Ni X.B."/>
            <person name="Tian J.H."/>
            <person name="Sheng Y."/>
            <person name="Liu T."/>
            <person name="Pan Y.S."/>
            <person name="Xia L.Y."/>
            <person name="Li J."/>
            <person name="Zhao F."/>
            <person name="Cao W.C."/>
        </authorList>
    </citation>
    <scope>NUCLEOTIDE SEQUENCE</scope>
    <source>
        <strain evidence="11">Rmic-2018</strain>
    </source>
</reference>
<comment type="subunit">
    <text evidence="8">Component of the Mediator complex.</text>
</comment>
<keyword evidence="4 8" id="KW-0805">Transcription regulation</keyword>
<evidence type="ECO:0000256" key="6">
    <source>
        <dbReference type="ARBA" id="ARBA00023242"/>
    </source>
</evidence>
<evidence type="ECO:0000256" key="2">
    <source>
        <dbReference type="ARBA" id="ARBA00009626"/>
    </source>
</evidence>
<evidence type="ECO:0000313" key="12">
    <source>
        <dbReference type="Proteomes" id="UP000821866"/>
    </source>
</evidence>
<dbReference type="InterPro" id="IPR019258">
    <property type="entry name" value="Mediator_Med4"/>
</dbReference>
<keyword evidence="9" id="KW-0175">Coiled coil</keyword>
<feature type="compositionally biased region" description="Low complexity" evidence="10">
    <location>
        <begin position="133"/>
        <end position="145"/>
    </location>
</feature>
<gene>
    <name evidence="8" type="primary">MED4</name>
    <name evidence="11" type="ORF">HPB51_013866</name>
</gene>
<comment type="subcellular location">
    <subcellularLocation>
        <location evidence="1 8">Nucleus</location>
    </subcellularLocation>
</comment>
<protein>
    <recommendedName>
        <fullName evidence="3 8">Mediator of RNA polymerase II transcription subunit 4</fullName>
    </recommendedName>
    <alternativeName>
        <fullName evidence="7 8">Mediator complex subunit 4</fullName>
    </alternativeName>
</protein>
<evidence type="ECO:0000256" key="1">
    <source>
        <dbReference type="ARBA" id="ARBA00004123"/>
    </source>
</evidence>
<dbReference type="Pfam" id="PF10018">
    <property type="entry name" value="Med4"/>
    <property type="match status" value="1"/>
</dbReference>
<evidence type="ECO:0000256" key="5">
    <source>
        <dbReference type="ARBA" id="ARBA00023163"/>
    </source>
</evidence>
<dbReference type="PANTHER" id="PTHR13208">
    <property type="entry name" value="MEDIATOR OF RNA POLYMERASE II TRANSCRIPTION SUBUNIT 4"/>
    <property type="match status" value="1"/>
</dbReference>
<keyword evidence="5 8" id="KW-0804">Transcription</keyword>
<dbReference type="GO" id="GO:0016592">
    <property type="term" value="C:mediator complex"/>
    <property type="evidence" value="ECO:0007669"/>
    <property type="project" value="InterPro"/>
</dbReference>